<sequence>MNHFPFLRLPNELRHKVYQAYFTLSNGYSCDALSGKLMTFDREPIDLALMYTCSLIASETNDLPLKHNVVSFFTFYHPDWRLLAGRFEYLRRAQISLQLYLLTTHGHHLTPQMWCQIREKFPWFVPNLQFTLQQGPDWLPSGNDSLLLHMDDGRWNLHRFICDVNPGIEGLRGSRYEASQAVKFCLNLLGQKLGSILLNTRSPTRTGPGRPPSRYRPTGDMKRHFHIIDFLNRCWEPWEIPTGPSIEYMGELFDDARDLDFLQRWDENTWRSTLPPKYMYRSKFRFSATAIAIRLFKRLPVTKLKAMRSVVIHEDLFAVGHQECHSHGLIPFCQDNKRLRVTIRVAMLTNILMAGSIGDSAGESLWAYREERIPFHTHDFSPRLSCWLTEALATVDAGMPAESYSLVFDGGTATGLFSCLFQEVIQRDIAFYRAVEQCFPGLLDKYDMAGLSRRFVEGMEHLLSQTSVIRCNFNPGVLLDVEGFVKKVSTDPFLPENEQEQVYSLMLLHQRLEAPAFDTSLFPQEFARWEDEMLSNWESCNLSEWRRHERARLRNNKALCRYRDKRDPPYVI</sequence>
<name>A0A8H5WQV7_FUSHE</name>
<comment type="caution">
    <text evidence="1">The sequence shown here is derived from an EMBL/GenBank/DDBJ whole genome shotgun (WGS) entry which is preliminary data.</text>
</comment>
<evidence type="ECO:0000313" key="2">
    <source>
        <dbReference type="Proteomes" id="UP000567885"/>
    </source>
</evidence>
<dbReference type="Proteomes" id="UP000567885">
    <property type="component" value="Unassembled WGS sequence"/>
</dbReference>
<gene>
    <name evidence="1" type="ORF">FHETE_3934</name>
</gene>
<evidence type="ECO:0000313" key="1">
    <source>
        <dbReference type="EMBL" id="KAF5672062.1"/>
    </source>
</evidence>
<reference evidence="1 2" key="1">
    <citation type="submission" date="2020-05" db="EMBL/GenBank/DDBJ databases">
        <title>Identification and distribution of gene clusters putatively required for synthesis of sphingolipid metabolism inhibitors in phylogenetically diverse species of the filamentous fungus Fusarium.</title>
        <authorList>
            <person name="Kim H.-S."/>
            <person name="Busman M."/>
            <person name="Brown D.W."/>
            <person name="Divon H."/>
            <person name="Uhlig S."/>
            <person name="Proctor R.H."/>
        </authorList>
    </citation>
    <scope>NUCLEOTIDE SEQUENCE [LARGE SCALE GENOMIC DNA]</scope>
    <source>
        <strain evidence="1 2">NRRL 20693</strain>
    </source>
</reference>
<dbReference type="EMBL" id="JAAGWQ010000063">
    <property type="protein sequence ID" value="KAF5672062.1"/>
    <property type="molecule type" value="Genomic_DNA"/>
</dbReference>
<dbReference type="OrthoDB" id="5062850at2759"/>
<dbReference type="AlphaFoldDB" id="A0A8H5WQV7"/>
<organism evidence="1 2">
    <name type="scientific">Fusarium heterosporum</name>
    <dbReference type="NCBI Taxonomy" id="42747"/>
    <lineage>
        <taxon>Eukaryota</taxon>
        <taxon>Fungi</taxon>
        <taxon>Dikarya</taxon>
        <taxon>Ascomycota</taxon>
        <taxon>Pezizomycotina</taxon>
        <taxon>Sordariomycetes</taxon>
        <taxon>Hypocreomycetidae</taxon>
        <taxon>Hypocreales</taxon>
        <taxon>Nectriaceae</taxon>
        <taxon>Fusarium</taxon>
        <taxon>Fusarium heterosporum species complex</taxon>
    </lineage>
</organism>
<proteinExistence type="predicted"/>
<keyword evidence="2" id="KW-1185">Reference proteome</keyword>
<accession>A0A8H5WQV7</accession>
<protein>
    <submittedName>
        <fullName evidence="1">Uncharacterized protein</fullName>
    </submittedName>
</protein>